<reference evidence="5" key="1">
    <citation type="submission" date="2007-08" db="EMBL/GenBank/DDBJ databases">
        <authorList>
            <person name="Gloeckner G."/>
            <person name="Nowack E."/>
            <person name="Melkonian M."/>
        </authorList>
    </citation>
    <scope>NUCLEOTIDE SEQUENCE</scope>
</reference>
<evidence type="ECO:0000256" key="1">
    <source>
        <dbReference type="ARBA" id="ARBA00004474"/>
    </source>
</evidence>
<dbReference type="GeneID" id="6482010"/>
<dbReference type="PANTHER" id="PTHR36895">
    <property type="match status" value="1"/>
</dbReference>
<dbReference type="PANTHER" id="PTHR36895:SF1">
    <property type="entry name" value="YCF23 PROTEIN"/>
    <property type="match status" value="1"/>
</dbReference>
<evidence type="ECO:0000256" key="3">
    <source>
        <dbReference type="ARBA" id="ARBA00021523"/>
    </source>
</evidence>
<keyword evidence="4 5" id="KW-0934">Plastid</keyword>
<dbReference type="InterPro" id="IPR013785">
    <property type="entry name" value="Aldolase_TIM"/>
</dbReference>
<dbReference type="GO" id="GO:0009536">
    <property type="term" value="C:plastid"/>
    <property type="evidence" value="ECO:0007669"/>
    <property type="project" value="UniProtKB-SubCell"/>
</dbReference>
<gene>
    <name evidence="5" type="primary">ycf23</name>
    <name evidence="5" type="ordered locus">PCC_0443</name>
</gene>
<dbReference type="Gene3D" id="3.20.20.70">
    <property type="entry name" value="Aldolase class I"/>
    <property type="match status" value="1"/>
</dbReference>
<name>B1X4L3_PAUCH</name>
<reference evidence="5" key="2">
    <citation type="journal article" date="2008" name="Curr. Biol.">
        <title>Chromatophore genome sequence of Paulinella sheds light on acquisition of photosynthesis by eukaryotes.</title>
        <authorList>
            <person name="Nowack E.C.M."/>
            <person name="Melkonian M."/>
            <person name="Gloeckner G."/>
        </authorList>
    </citation>
    <scope>NUCLEOTIDE SEQUENCE [LARGE SCALE GENOMIC DNA]</scope>
</reference>
<dbReference type="AlphaFoldDB" id="B1X4L3"/>
<dbReference type="SUPFAM" id="SSF51569">
    <property type="entry name" value="Aldolase"/>
    <property type="match status" value="1"/>
</dbReference>
<protein>
    <recommendedName>
        <fullName evidence="3">Uncharacterized protein ycf23</fullName>
    </recommendedName>
</protein>
<proteinExistence type="inferred from homology"/>
<dbReference type="EMBL" id="CP000815">
    <property type="protein sequence ID" value="ACB42882.1"/>
    <property type="molecule type" value="Genomic_DNA"/>
</dbReference>
<evidence type="ECO:0000313" key="5">
    <source>
        <dbReference type="EMBL" id="ACB42882.1"/>
    </source>
</evidence>
<evidence type="ECO:0000256" key="4">
    <source>
        <dbReference type="ARBA" id="ARBA00022640"/>
    </source>
</evidence>
<organism evidence="5">
    <name type="scientific">Paulinella chromatophora</name>
    <dbReference type="NCBI Taxonomy" id="39717"/>
    <lineage>
        <taxon>Eukaryota</taxon>
        <taxon>Sar</taxon>
        <taxon>Rhizaria</taxon>
        <taxon>Cercozoa</taxon>
        <taxon>Imbricatea</taxon>
        <taxon>Silicofilosea</taxon>
        <taxon>Euglyphida</taxon>
        <taxon>Paulinellidae</taxon>
        <taxon>Paulinella</taxon>
    </lineage>
</organism>
<sequence length="259" mass="26706">MSRLSNLPPQLYQALCSCQLLKVISGLTNFNASSVERISYASKVGGADLIDVACSPELVKLAMRVSGLPICVSAVQPELFPAAVASGATVVEIGNFDAFYAKNRVFGAAEILELTRQTRMLLPGTVLSVTVPHLFPLDQQEQLAIDLVAAGADLIQTEGGTSAKPFSPGVLGLIEKAAPSIASAHVISAAVDVPVLCASGISDVTSPMAISAGASGIGIGSAINRLDDELAMVCAVRSVKKALESLSRSSMPSSLKNIV</sequence>
<dbReference type="InterPro" id="IPR007570">
    <property type="entry name" value="Uncharacterised_Ycf23"/>
</dbReference>
<geneLocation type="organellar chromatophore" evidence="5"/>
<accession>B1X4L3</accession>
<comment type="similarity">
    <text evidence="2">Belongs to the ycf23 family.</text>
</comment>
<comment type="subcellular location">
    <subcellularLocation>
        <location evidence="1">Plastid</location>
    </subcellularLocation>
</comment>
<dbReference type="Pfam" id="PF04481">
    <property type="entry name" value="DUF561"/>
    <property type="match status" value="1"/>
</dbReference>
<dbReference type="RefSeq" id="YP_002049092.1">
    <property type="nucleotide sequence ID" value="NC_011087.1"/>
</dbReference>
<dbReference type="PROSITE" id="PS51257">
    <property type="entry name" value="PROKAR_LIPOPROTEIN"/>
    <property type="match status" value="1"/>
</dbReference>
<evidence type="ECO:0000256" key="2">
    <source>
        <dbReference type="ARBA" id="ARBA00009664"/>
    </source>
</evidence>